<dbReference type="EMBL" id="OU896710">
    <property type="protein sequence ID" value="CAG9821388.1"/>
    <property type="molecule type" value="Genomic_DNA"/>
</dbReference>
<dbReference type="GO" id="GO:0008270">
    <property type="term" value="F:zinc ion binding"/>
    <property type="evidence" value="ECO:0007669"/>
    <property type="project" value="UniProtKB-KW"/>
</dbReference>
<dbReference type="InterPro" id="IPR036236">
    <property type="entry name" value="Znf_C2H2_sf"/>
</dbReference>
<gene>
    <name evidence="9" type="ORF">PHAECO_LOCUS8298</name>
</gene>
<feature type="domain" description="C2H2-type" evidence="8">
    <location>
        <begin position="496"/>
        <end position="525"/>
    </location>
</feature>
<dbReference type="PROSITE" id="PS50157">
    <property type="entry name" value="ZINC_FINGER_C2H2_2"/>
    <property type="match status" value="4"/>
</dbReference>
<evidence type="ECO:0000256" key="3">
    <source>
        <dbReference type="ARBA" id="ARBA00022771"/>
    </source>
</evidence>
<dbReference type="GO" id="GO:0000981">
    <property type="term" value="F:DNA-binding transcription factor activity, RNA polymerase II-specific"/>
    <property type="evidence" value="ECO:0007669"/>
    <property type="project" value="TreeGrafter"/>
</dbReference>
<keyword evidence="5" id="KW-0539">Nucleus</keyword>
<feature type="domain" description="C2H2-type" evidence="8">
    <location>
        <begin position="596"/>
        <end position="624"/>
    </location>
</feature>
<evidence type="ECO:0000256" key="4">
    <source>
        <dbReference type="ARBA" id="ARBA00022833"/>
    </source>
</evidence>
<comment type="similarity">
    <text evidence="6">Belongs to the snail C2H2-type zinc-finger protein family.</text>
</comment>
<evidence type="ECO:0000256" key="7">
    <source>
        <dbReference type="PROSITE-ProRule" id="PRU00042"/>
    </source>
</evidence>
<keyword evidence="10" id="KW-1185">Reference proteome</keyword>
<evidence type="ECO:0000259" key="8">
    <source>
        <dbReference type="PROSITE" id="PS50157"/>
    </source>
</evidence>
<dbReference type="GO" id="GO:0000978">
    <property type="term" value="F:RNA polymerase II cis-regulatory region sequence-specific DNA binding"/>
    <property type="evidence" value="ECO:0007669"/>
    <property type="project" value="TreeGrafter"/>
</dbReference>
<dbReference type="InterPro" id="IPR013087">
    <property type="entry name" value="Znf_C2H2_type"/>
</dbReference>
<organism evidence="9 10">
    <name type="scientific">Phaedon cochleariae</name>
    <name type="common">Mustard beetle</name>
    <dbReference type="NCBI Taxonomy" id="80249"/>
    <lineage>
        <taxon>Eukaryota</taxon>
        <taxon>Metazoa</taxon>
        <taxon>Ecdysozoa</taxon>
        <taxon>Arthropoda</taxon>
        <taxon>Hexapoda</taxon>
        <taxon>Insecta</taxon>
        <taxon>Pterygota</taxon>
        <taxon>Neoptera</taxon>
        <taxon>Endopterygota</taxon>
        <taxon>Coleoptera</taxon>
        <taxon>Polyphaga</taxon>
        <taxon>Cucujiformia</taxon>
        <taxon>Chrysomeloidea</taxon>
        <taxon>Chrysomelidae</taxon>
        <taxon>Chrysomelinae</taxon>
        <taxon>Chrysomelini</taxon>
        <taxon>Phaedon</taxon>
    </lineage>
</organism>
<dbReference type="InterPro" id="IPR050527">
    <property type="entry name" value="Snail/Krueppel_Znf"/>
</dbReference>
<evidence type="ECO:0000256" key="2">
    <source>
        <dbReference type="ARBA" id="ARBA00022737"/>
    </source>
</evidence>
<proteinExistence type="inferred from homology"/>
<dbReference type="PROSITE" id="PS00028">
    <property type="entry name" value="ZINC_FINGER_C2H2_1"/>
    <property type="match status" value="5"/>
</dbReference>
<dbReference type="SMART" id="SM00355">
    <property type="entry name" value="ZnF_C2H2"/>
    <property type="match status" value="5"/>
</dbReference>
<evidence type="ECO:0000313" key="10">
    <source>
        <dbReference type="Proteomes" id="UP001153737"/>
    </source>
</evidence>
<evidence type="ECO:0000256" key="6">
    <source>
        <dbReference type="ARBA" id="ARBA00037948"/>
    </source>
</evidence>
<feature type="domain" description="C2H2-type" evidence="8">
    <location>
        <begin position="566"/>
        <end position="594"/>
    </location>
</feature>
<sequence>MDMTAILQNDESEEVQYILNDAEFVLEPSDVKTEGTNDVVYTDGSQTYLINSNIIRSDEQTLVLQEGDNIGQLLVNNEIGQILVVGDQLSTENHLINDSTYVQYVVEDGNDVEPSEILYVSEDSTTNEHEDEESSLQQLEYENICSFDELQLAQSQVIDLEELFQQDGNITDQQNGYQYAILKNGKLHIQTCAAEPADTSLITGKNLITGQTVSLESYINKHQSSVVQSTVKSGSRSQRGKLNGLLNRTFRLGASVNGKQLVGKVVQVKTNVEKGGCLQGNHSAAAKAGGSKSKAHSITSFQQLTDSLKSAVNQNSEIFHLLSRTLTDLMDVEDIKAKLLGKKLFVMMDRKSQANKKTLSKKVYYSGGTVQPNDVPTEDDPQKWKFVADFLTRDYSVGGGMRDCLKRMFLNGKYPDVVKLTLKVTNEKNNKRQIRVVIEPETHCCSKCADAFSTVDELTDHVVRAHGASGNLGNSGPLGEHTKRRQAAIGRGDRVFPCDFVGCGQCFDTDNLRLRHFQTHHAAEANSSPDDPLTISNYQCAICPKAFSSVWNLNAHKKSHGPNKVFGCDLCKRTFTRCSNLQRHLAVHHQGSGEMHQCKICGCSYHYVSSLTRHVVQNHLQRQEMNVDMKGT</sequence>
<dbReference type="PANTHER" id="PTHR24388">
    <property type="entry name" value="ZINC FINGER PROTEIN"/>
    <property type="match status" value="1"/>
</dbReference>
<protein>
    <recommendedName>
        <fullName evidence="8">C2H2-type domain-containing protein</fullName>
    </recommendedName>
</protein>
<evidence type="ECO:0000256" key="1">
    <source>
        <dbReference type="ARBA" id="ARBA00022723"/>
    </source>
</evidence>
<reference evidence="9" key="2">
    <citation type="submission" date="2022-10" db="EMBL/GenBank/DDBJ databases">
        <authorList>
            <consortium name="ENA_rothamsted_submissions"/>
            <consortium name="culmorum"/>
            <person name="King R."/>
        </authorList>
    </citation>
    <scope>NUCLEOTIDE SEQUENCE</scope>
</reference>
<keyword evidence="2" id="KW-0677">Repeat</keyword>
<reference evidence="9" key="1">
    <citation type="submission" date="2022-01" db="EMBL/GenBank/DDBJ databases">
        <authorList>
            <person name="King R."/>
        </authorList>
    </citation>
    <scope>NUCLEOTIDE SEQUENCE</scope>
</reference>
<name>A0A9N9SFP9_PHACE</name>
<keyword evidence="4" id="KW-0862">Zinc</keyword>
<dbReference type="PANTHER" id="PTHR24388:SF104">
    <property type="entry name" value="AT-RICH BINDING PROTEIN-RELATED"/>
    <property type="match status" value="1"/>
</dbReference>
<dbReference type="AlphaFoldDB" id="A0A9N9SFP9"/>
<dbReference type="Proteomes" id="UP001153737">
    <property type="component" value="Chromosome 4"/>
</dbReference>
<dbReference type="Pfam" id="PF00096">
    <property type="entry name" value="zf-C2H2"/>
    <property type="match status" value="2"/>
</dbReference>
<dbReference type="OrthoDB" id="1405595at2759"/>
<feature type="domain" description="C2H2-type" evidence="8">
    <location>
        <begin position="538"/>
        <end position="565"/>
    </location>
</feature>
<dbReference type="SUPFAM" id="SSF57667">
    <property type="entry name" value="beta-beta-alpha zinc fingers"/>
    <property type="match status" value="1"/>
</dbReference>
<evidence type="ECO:0000313" key="9">
    <source>
        <dbReference type="EMBL" id="CAG9821388.1"/>
    </source>
</evidence>
<keyword evidence="3 7" id="KW-0863">Zinc-finger</keyword>
<dbReference type="Gene3D" id="3.30.160.60">
    <property type="entry name" value="Classic Zinc Finger"/>
    <property type="match status" value="2"/>
</dbReference>
<accession>A0A9N9SFP9</accession>
<keyword evidence="1" id="KW-0479">Metal-binding</keyword>
<evidence type="ECO:0000256" key="5">
    <source>
        <dbReference type="ARBA" id="ARBA00023242"/>
    </source>
</evidence>